<name>A0A2D6YHY2_9DELT</name>
<evidence type="ECO:0008006" key="4">
    <source>
        <dbReference type="Google" id="ProtNLM"/>
    </source>
</evidence>
<accession>A0A2D6YHY2</accession>
<proteinExistence type="predicted"/>
<evidence type="ECO:0000313" key="2">
    <source>
        <dbReference type="EMBL" id="MAH62764.1"/>
    </source>
</evidence>
<sequence>MRSLRLVVMFIGLFFLASLSNVLACHRGFGSLISMQNHAGFERYETPRTRSKRGSGFGYTTEPTTESTGVTSDKAIGTTDQSIGLSATSTDCNSRTANINKFFQKSYIQIAEESAQGQGPHLEALALQVGCNAQQTVLLEKALQHNYHYVFTKNDINHSINEFYTVVNSDDQLAACWPES</sequence>
<evidence type="ECO:0000313" key="3">
    <source>
        <dbReference type="Proteomes" id="UP000226525"/>
    </source>
</evidence>
<dbReference type="Proteomes" id="UP000226525">
    <property type="component" value="Unassembled WGS sequence"/>
</dbReference>
<reference evidence="3" key="1">
    <citation type="submission" date="2017-09" db="EMBL/GenBank/DDBJ databases">
        <title>The Reconstruction of 2,631 Draft Metagenome-Assembled Genomes from the Global Oceans.</title>
        <authorList>
            <person name="Tully B.J."/>
            <person name="Graham E.D."/>
            <person name="Heidelberg J.F."/>
        </authorList>
    </citation>
    <scope>NUCLEOTIDE SEQUENCE [LARGE SCALE GENOMIC DNA]</scope>
</reference>
<organism evidence="2 3">
    <name type="scientific">SAR324 cluster bacterium</name>
    <dbReference type="NCBI Taxonomy" id="2024889"/>
    <lineage>
        <taxon>Bacteria</taxon>
        <taxon>Deltaproteobacteria</taxon>
        <taxon>SAR324 cluster</taxon>
    </lineage>
</organism>
<gene>
    <name evidence="2" type="ORF">CMN54_04805</name>
</gene>
<protein>
    <recommendedName>
        <fullName evidence="4">DUF3015 domain-containing protein</fullName>
    </recommendedName>
</protein>
<dbReference type="EMBL" id="NZEX01000049">
    <property type="protein sequence ID" value="MAH62764.1"/>
    <property type="molecule type" value="Genomic_DNA"/>
</dbReference>
<evidence type="ECO:0000256" key="1">
    <source>
        <dbReference type="SAM" id="MobiDB-lite"/>
    </source>
</evidence>
<feature type="compositionally biased region" description="Low complexity" evidence="1">
    <location>
        <begin position="60"/>
        <end position="72"/>
    </location>
</feature>
<comment type="caution">
    <text evidence="2">The sequence shown here is derived from an EMBL/GenBank/DDBJ whole genome shotgun (WGS) entry which is preliminary data.</text>
</comment>
<dbReference type="Pfam" id="PF11220">
    <property type="entry name" value="DUF3015"/>
    <property type="match status" value="1"/>
</dbReference>
<dbReference type="AlphaFoldDB" id="A0A2D6YHY2"/>
<dbReference type="InterPro" id="IPR021383">
    <property type="entry name" value="DUF3015"/>
</dbReference>
<feature type="region of interest" description="Disordered" evidence="1">
    <location>
        <begin position="46"/>
        <end position="73"/>
    </location>
</feature>